<comment type="similarity">
    <text evidence="2 9">Belongs to the Mediator complex subunit 11 family.</text>
</comment>
<evidence type="ECO:0000313" key="15">
    <source>
        <dbReference type="Proteomes" id="UP000019118"/>
    </source>
</evidence>
<dbReference type="EMBL" id="BT126510">
    <property type="protein sequence ID" value="AEE61474.1"/>
    <property type="molecule type" value="mRNA"/>
</dbReference>
<evidence type="ECO:0000256" key="4">
    <source>
        <dbReference type="ARBA" id="ARBA00023015"/>
    </source>
</evidence>
<evidence type="ECO:0000256" key="3">
    <source>
        <dbReference type="ARBA" id="ARBA00019621"/>
    </source>
</evidence>
<dbReference type="KEGG" id="dpa:109542766"/>
<comment type="function">
    <text evidence="9">Component of the Mediator complex, a coactivator involved in the regulated transcription of nearly all RNA polymerase II-dependent genes. Mediator functions as a bridge to convey information from gene-specific regulatory proteins to the basal RNA polymerase II transcription machinery. Mediator is recruited to promoters by direct interactions with regulatory proteins and serves as a scaffold for the assembly of a functional pre-initiation complex with RNA polymerase II and the general transcription factors.</text>
</comment>
<dbReference type="HOGENOM" id="CLU_123010_1_0_1"/>
<keyword evidence="5 9" id="KW-0010">Activator</keyword>
<evidence type="ECO:0000256" key="10">
    <source>
        <dbReference type="SAM" id="MobiDB-lite"/>
    </source>
</evidence>
<evidence type="ECO:0000256" key="5">
    <source>
        <dbReference type="ARBA" id="ARBA00023159"/>
    </source>
</evidence>
<proteinExistence type="evidence at transcript level"/>
<evidence type="ECO:0000256" key="7">
    <source>
        <dbReference type="ARBA" id="ARBA00023242"/>
    </source>
</evidence>
<feature type="region of interest" description="Disordered" evidence="10">
    <location>
        <begin position="127"/>
        <end position="152"/>
    </location>
</feature>
<dbReference type="Gene3D" id="1.10.287.3490">
    <property type="match status" value="1"/>
</dbReference>
<keyword evidence="7 9" id="KW-0539">Nucleus</keyword>
<dbReference type="OrthoDB" id="5418434at2759"/>
<keyword evidence="6 9" id="KW-0804">Transcription</keyword>
<dbReference type="STRING" id="77166.J3JTF4"/>
<comment type="subunit">
    <text evidence="9">Component of the Mediator complex.</text>
</comment>
<dbReference type="FunFam" id="1.10.287.3490:FF:000001">
    <property type="entry name" value="Mediator of RNA polymerase II transcription subunit 11"/>
    <property type="match status" value="1"/>
</dbReference>
<dbReference type="Proteomes" id="UP000030742">
    <property type="component" value="Unassembled WGS sequence"/>
</dbReference>
<dbReference type="PANTHER" id="PTHR22890">
    <property type="entry name" value="MEDIATOR OF RNA POLYMERASE II TRANSCRIPTION SUBUNIT 11"/>
    <property type="match status" value="1"/>
</dbReference>
<evidence type="ECO:0000256" key="1">
    <source>
        <dbReference type="ARBA" id="ARBA00004123"/>
    </source>
</evidence>
<sequence>MTAPMERIQLLDSIEKDIITCLNSAGQVFLELSKEKSSLKQAENHTQTFLKTLGAVENKLTDQINYLTQVSTGQPHEGSGYASQKVLQMAWHRLEHARSRVNELDKIKLKHFQERAAAQAKRMQAQSQIQADVGAGQGSAMNVSHPMQSQST</sequence>
<dbReference type="GeneID" id="109542766"/>
<dbReference type="InterPro" id="IPR019404">
    <property type="entry name" value="Mediator_Med11"/>
</dbReference>
<evidence type="ECO:0000313" key="13">
    <source>
        <dbReference type="EMBL" id="ERL91278.1"/>
    </source>
</evidence>
<keyword evidence="4 9" id="KW-0805">Transcription regulation</keyword>
<feature type="compositionally biased region" description="Polar residues" evidence="10">
    <location>
        <begin position="139"/>
        <end position="152"/>
    </location>
</feature>
<comment type="subcellular location">
    <subcellularLocation>
        <location evidence="1 9">Nucleus</location>
    </subcellularLocation>
</comment>
<reference evidence="11" key="1">
    <citation type="journal article" date="2012" name="Insect Biochem. Mol. Biol.">
        <title>Transcriptome and full-length cDNA resources for the mountain pine beetle, Dendroctonus ponderosae Hopkins, a major insect pest of pine forests.</title>
        <authorList>
            <person name="Keeling C.I."/>
            <person name="Henderson H."/>
            <person name="Li M."/>
            <person name="Yuen M."/>
            <person name="Clark E.L."/>
            <person name="Fraser J.D."/>
            <person name="Huber D.P."/>
            <person name="Liao N.Y."/>
            <person name="Roderick Docking T."/>
            <person name="Birol I."/>
            <person name="Chan S.K."/>
            <person name="Taylor G.A."/>
            <person name="Palmquist D."/>
            <person name="Jones S.J."/>
            <person name="Bohlmann J."/>
        </authorList>
    </citation>
    <scope>NUCLEOTIDE SEQUENCE</scope>
    <source>
        <tissue evidence="11">Antennae</tissue>
    </source>
</reference>
<dbReference type="Pfam" id="PF10280">
    <property type="entry name" value="Med11"/>
    <property type="match status" value="1"/>
</dbReference>
<dbReference type="OMA" id="WHRIQHV"/>
<organism evidence="11">
    <name type="scientific">Dendroctonus ponderosae</name>
    <name type="common">Mountain pine beetle</name>
    <dbReference type="NCBI Taxonomy" id="77166"/>
    <lineage>
        <taxon>Eukaryota</taxon>
        <taxon>Metazoa</taxon>
        <taxon>Ecdysozoa</taxon>
        <taxon>Arthropoda</taxon>
        <taxon>Hexapoda</taxon>
        <taxon>Insecta</taxon>
        <taxon>Pterygota</taxon>
        <taxon>Neoptera</taxon>
        <taxon>Endopterygota</taxon>
        <taxon>Coleoptera</taxon>
        <taxon>Polyphaga</taxon>
        <taxon>Cucujiformia</taxon>
        <taxon>Curculionidae</taxon>
        <taxon>Scolytinae</taxon>
        <taxon>Dendroctonus</taxon>
    </lineage>
</organism>
<dbReference type="CTD" id="400569"/>
<gene>
    <name evidence="14" type="primary">109542766</name>
    <name evidence="9" type="synonym">MED11</name>
    <name evidence="13" type="ORF">D910_08612</name>
    <name evidence="12" type="ORF">YQE_10660</name>
</gene>
<dbReference type="EMBL" id="KB741212">
    <property type="protein sequence ID" value="ENN72722.1"/>
    <property type="molecule type" value="Genomic_DNA"/>
</dbReference>
<evidence type="ECO:0000256" key="6">
    <source>
        <dbReference type="ARBA" id="ARBA00023163"/>
    </source>
</evidence>
<evidence type="ECO:0000313" key="16">
    <source>
        <dbReference type="Proteomes" id="UP000030742"/>
    </source>
</evidence>
<dbReference type="EnsemblMetazoa" id="XM_019912135.1">
    <property type="protein sequence ID" value="XP_019767694.1"/>
    <property type="gene ID" value="LOC109542766"/>
</dbReference>
<dbReference type="GO" id="GO:0016592">
    <property type="term" value="C:mediator complex"/>
    <property type="evidence" value="ECO:0007669"/>
    <property type="project" value="InterPro"/>
</dbReference>
<dbReference type="AlphaFoldDB" id="J3JTF4"/>
<protein>
    <recommendedName>
        <fullName evidence="3 9">Mediator of RNA polymerase II transcription subunit 11</fullName>
    </recommendedName>
    <alternativeName>
        <fullName evidence="8 9">Mediator complex subunit 11</fullName>
    </alternativeName>
</protein>
<name>J3JTF4_DENPD</name>
<evidence type="ECO:0000256" key="2">
    <source>
        <dbReference type="ARBA" id="ARBA00008186"/>
    </source>
</evidence>
<evidence type="ECO:0000256" key="8">
    <source>
        <dbReference type="ARBA" id="ARBA00032011"/>
    </source>
</evidence>
<evidence type="ECO:0000313" key="14">
    <source>
        <dbReference type="EnsemblMetazoa" id="XP_019767694.1"/>
    </source>
</evidence>
<dbReference type="GO" id="GO:0003712">
    <property type="term" value="F:transcription coregulator activity"/>
    <property type="evidence" value="ECO:0007669"/>
    <property type="project" value="InterPro"/>
</dbReference>
<dbReference type="Proteomes" id="UP000019118">
    <property type="component" value="Unassembled WGS sequence"/>
</dbReference>
<dbReference type="GO" id="GO:0006357">
    <property type="term" value="P:regulation of transcription by RNA polymerase II"/>
    <property type="evidence" value="ECO:0007669"/>
    <property type="project" value="InterPro"/>
</dbReference>
<evidence type="ECO:0000313" key="12">
    <source>
        <dbReference type="EMBL" id="ENN72722.1"/>
    </source>
</evidence>
<keyword evidence="15" id="KW-1185">Reference proteome</keyword>
<reference evidence="14" key="3">
    <citation type="submission" date="2024-08" db="UniProtKB">
        <authorList>
            <consortium name="EnsemblMetazoa"/>
        </authorList>
    </citation>
    <scope>IDENTIFICATION</scope>
</reference>
<dbReference type="EMBL" id="KB632279">
    <property type="protein sequence ID" value="ERL91278.1"/>
    <property type="molecule type" value="Genomic_DNA"/>
</dbReference>
<evidence type="ECO:0000256" key="9">
    <source>
        <dbReference type="RuleBase" id="RU364147"/>
    </source>
</evidence>
<accession>J3JTF4</accession>
<evidence type="ECO:0000313" key="11">
    <source>
        <dbReference type="EMBL" id="AEE61474.1"/>
    </source>
</evidence>
<reference evidence="15 16" key="2">
    <citation type="journal article" date="2013" name="Genome Biol.">
        <title>Draft genome of the mountain pine beetle, Dendroctonus ponderosae Hopkins, a major forest pest.</title>
        <authorList>
            <person name="Keeling C.I."/>
            <person name="Yuen M.M."/>
            <person name="Liao N.Y."/>
            <person name="Docking T.R."/>
            <person name="Chan S.K."/>
            <person name="Taylor G.A."/>
            <person name="Palmquist D.L."/>
            <person name="Jackman S.D."/>
            <person name="Nguyen A."/>
            <person name="Li M."/>
            <person name="Henderson H."/>
            <person name="Janes J.K."/>
            <person name="Zhao Y."/>
            <person name="Pandoh P."/>
            <person name="Moore R."/>
            <person name="Sperling F.A."/>
            <person name="Huber D.P."/>
            <person name="Birol I."/>
            <person name="Jones S.J."/>
            <person name="Bohlmann J."/>
        </authorList>
    </citation>
    <scope>NUCLEOTIDE SEQUENCE</scope>
</reference>